<name>A0A6J5F615_9BURK</name>
<proteinExistence type="predicted"/>
<evidence type="ECO:0000313" key="2">
    <source>
        <dbReference type="Proteomes" id="UP000494363"/>
    </source>
</evidence>
<dbReference type="EMBL" id="CADIKH010000107">
    <property type="protein sequence ID" value="CAB3774300.1"/>
    <property type="molecule type" value="Genomic_DNA"/>
</dbReference>
<reference evidence="1 2" key="1">
    <citation type="submission" date="2020-04" db="EMBL/GenBank/DDBJ databases">
        <authorList>
            <person name="De Canck E."/>
        </authorList>
    </citation>
    <scope>NUCLEOTIDE SEQUENCE [LARGE SCALE GENOMIC DNA]</scope>
    <source>
        <strain evidence="1 2">LMG 29542</strain>
    </source>
</reference>
<gene>
    <name evidence="1" type="ORF">LMG29542_07705</name>
</gene>
<keyword evidence="2" id="KW-1185">Reference proteome</keyword>
<sequence length="156" mass="17973">MGFAPRIGPANRQRNLVIARRVGHLARETPDRVGGNAGDLRSPFGRALRSAFAQQRERWRDRRAVIKRVVAFRRAFERGLRTRRMVQHGALAFTIPPQMILRKQRIAFPRIGVAHEQAEFVALLIHVQQFGRIRIARDKLVIETVGGEQFVNQRHE</sequence>
<protein>
    <submittedName>
        <fullName evidence="1">Uncharacterized protein</fullName>
    </submittedName>
</protein>
<organism evidence="1 2">
    <name type="scientific">Paraburkholderia humisilvae</name>
    <dbReference type="NCBI Taxonomy" id="627669"/>
    <lineage>
        <taxon>Bacteria</taxon>
        <taxon>Pseudomonadati</taxon>
        <taxon>Pseudomonadota</taxon>
        <taxon>Betaproteobacteria</taxon>
        <taxon>Burkholderiales</taxon>
        <taxon>Burkholderiaceae</taxon>
        <taxon>Paraburkholderia</taxon>
    </lineage>
</organism>
<dbReference type="Proteomes" id="UP000494363">
    <property type="component" value="Unassembled WGS sequence"/>
</dbReference>
<dbReference type="AlphaFoldDB" id="A0A6J5F615"/>
<accession>A0A6J5F615</accession>
<evidence type="ECO:0000313" key="1">
    <source>
        <dbReference type="EMBL" id="CAB3774300.1"/>
    </source>
</evidence>